<comment type="caution">
    <text evidence="2">The sequence shown here is derived from an EMBL/GenBank/DDBJ whole genome shotgun (WGS) entry which is preliminary data.</text>
</comment>
<evidence type="ECO:0000313" key="2">
    <source>
        <dbReference type="EMBL" id="TKA98396.1"/>
    </source>
</evidence>
<protein>
    <submittedName>
        <fullName evidence="2">Uncharacterized protein</fullName>
    </submittedName>
</protein>
<feature type="region of interest" description="Disordered" evidence="1">
    <location>
        <begin position="1"/>
        <end position="21"/>
    </location>
</feature>
<gene>
    <name evidence="2" type="ORF">FAZ78_00830</name>
</gene>
<evidence type="ECO:0000256" key="1">
    <source>
        <dbReference type="SAM" id="MobiDB-lite"/>
    </source>
</evidence>
<reference evidence="2 3" key="1">
    <citation type="submission" date="2019-04" db="EMBL/GenBank/DDBJ databases">
        <title>Crypto-aerobic microbial life in anoxic (sulfidic) marine sediments.</title>
        <authorList>
            <person name="Bhattacharya S."/>
            <person name="Roy C."/>
            <person name="Mondal N."/>
            <person name="Sarkar J."/>
            <person name="Mandal S."/>
            <person name="Rameez M.J."/>
            <person name="Ghosh W."/>
        </authorList>
    </citation>
    <scope>NUCLEOTIDE SEQUENCE [LARGE SCALE GENOMIC DNA]</scope>
    <source>
        <strain evidence="2 3">SBBC</strain>
    </source>
</reference>
<name>A0A4U0Z551_9RHOB</name>
<dbReference type="EMBL" id="SWAU01000003">
    <property type="protein sequence ID" value="TKA98396.1"/>
    <property type="molecule type" value="Genomic_DNA"/>
</dbReference>
<sequence>MMVSRRDLKRPKPATGDSRTWAEQARAAIEAVHLKLDRGCSIEERTAAIDAAFPFGRRAHYPYEVWCRERRSYLDRFAPAGRKPSTKGTRT</sequence>
<evidence type="ECO:0000313" key="3">
    <source>
        <dbReference type="Proteomes" id="UP000306340"/>
    </source>
</evidence>
<accession>A0A4U0Z551</accession>
<proteinExistence type="predicted"/>
<organism evidence="2 3">
    <name type="scientific">Cereibacter changlensis</name>
    <dbReference type="NCBI Taxonomy" id="402884"/>
    <lineage>
        <taxon>Bacteria</taxon>
        <taxon>Pseudomonadati</taxon>
        <taxon>Pseudomonadota</taxon>
        <taxon>Alphaproteobacteria</taxon>
        <taxon>Rhodobacterales</taxon>
        <taxon>Paracoccaceae</taxon>
        <taxon>Cereibacter</taxon>
    </lineage>
</organism>
<dbReference type="Proteomes" id="UP000306340">
    <property type="component" value="Unassembled WGS sequence"/>
</dbReference>
<dbReference type="AlphaFoldDB" id="A0A4U0Z551"/>